<dbReference type="PANTHER" id="PTHR43701:SF2">
    <property type="entry name" value="MEMBRANE TRANSPORTER PROTEIN YJNA-RELATED"/>
    <property type="match status" value="1"/>
</dbReference>
<gene>
    <name evidence="7" type="ORF">IQ215_07475</name>
</gene>
<keyword evidence="4 6" id="KW-1133">Transmembrane helix</keyword>
<comment type="caution">
    <text evidence="7">The sequence shown here is derived from an EMBL/GenBank/DDBJ whole genome shotgun (WGS) entry which is preliminary data.</text>
</comment>
<evidence type="ECO:0000256" key="1">
    <source>
        <dbReference type="ARBA" id="ARBA00004141"/>
    </source>
</evidence>
<organism evidence="7 8">
    <name type="scientific">Cyanobacterium stanieri LEGE 03274</name>
    <dbReference type="NCBI Taxonomy" id="1828756"/>
    <lineage>
        <taxon>Bacteria</taxon>
        <taxon>Bacillati</taxon>
        <taxon>Cyanobacteriota</taxon>
        <taxon>Cyanophyceae</taxon>
        <taxon>Oscillatoriophycideae</taxon>
        <taxon>Chroococcales</taxon>
        <taxon>Geminocystaceae</taxon>
        <taxon>Cyanobacterium</taxon>
    </lineage>
</organism>
<feature type="transmembrane region" description="Helical" evidence="6">
    <location>
        <begin position="267"/>
        <end position="285"/>
    </location>
</feature>
<dbReference type="RefSeq" id="WP_193800694.1">
    <property type="nucleotide sequence ID" value="NZ_JADEWC010000013.1"/>
</dbReference>
<feature type="transmembrane region" description="Helical" evidence="6">
    <location>
        <begin position="165"/>
        <end position="188"/>
    </location>
</feature>
<keyword evidence="3 6" id="KW-0812">Transmembrane</keyword>
<sequence>MNLEYWYLFPTAIGIATIAMASGVEGATFFTPLFLIALKLPPEVAIGIGLITEVFGFSSGLFAYIRKGLIDFKLGRMLLLVSIPMALVGTWFGNIIPADVLKGILAIGLFVIATSFLKSPDQHTLELLDEDIKTTQEEKEPQTCITDKNGKTYCYTIYNRIEGSLLASIGALFLGMVSTGLGQLNGFYLLQRCRVPSPVAIATSVFIVAITALIASIGHVIQFAQAGGEELQMVFNIVIFTAPGVLIGAQFGSIVATKLSQEKLERAMGILFIFVTLLIMGELVIS</sequence>
<keyword evidence="5 6" id="KW-0472">Membrane</keyword>
<evidence type="ECO:0000256" key="2">
    <source>
        <dbReference type="ARBA" id="ARBA00009142"/>
    </source>
</evidence>
<feature type="transmembrane region" description="Helical" evidence="6">
    <location>
        <begin position="77"/>
        <end position="94"/>
    </location>
</feature>
<keyword evidence="8" id="KW-1185">Reference proteome</keyword>
<feature type="transmembrane region" description="Helical" evidence="6">
    <location>
        <begin position="44"/>
        <end position="65"/>
    </location>
</feature>
<evidence type="ECO:0000313" key="8">
    <source>
        <dbReference type="Proteomes" id="UP000654604"/>
    </source>
</evidence>
<evidence type="ECO:0000313" key="7">
    <source>
        <dbReference type="EMBL" id="MBE9222537.1"/>
    </source>
</evidence>
<evidence type="ECO:0000256" key="3">
    <source>
        <dbReference type="ARBA" id="ARBA00022692"/>
    </source>
</evidence>
<proteinExistence type="inferred from homology"/>
<feature type="transmembrane region" description="Helical" evidence="6">
    <location>
        <begin position="100"/>
        <end position="117"/>
    </location>
</feature>
<feature type="transmembrane region" description="Helical" evidence="6">
    <location>
        <begin position="233"/>
        <end position="255"/>
    </location>
</feature>
<dbReference type="EMBL" id="JADEWC010000013">
    <property type="protein sequence ID" value="MBE9222537.1"/>
    <property type="molecule type" value="Genomic_DNA"/>
</dbReference>
<evidence type="ECO:0000256" key="5">
    <source>
        <dbReference type="ARBA" id="ARBA00023136"/>
    </source>
</evidence>
<keyword evidence="6" id="KW-1003">Cell membrane</keyword>
<feature type="transmembrane region" description="Helical" evidence="6">
    <location>
        <begin position="200"/>
        <end position="221"/>
    </location>
</feature>
<reference evidence="7 8" key="1">
    <citation type="submission" date="2020-10" db="EMBL/GenBank/DDBJ databases">
        <authorList>
            <person name="Castelo-Branco R."/>
            <person name="Eusebio N."/>
            <person name="Adriana R."/>
            <person name="Vieira A."/>
            <person name="Brugerolle De Fraissinette N."/>
            <person name="Rezende De Castro R."/>
            <person name="Schneider M.P."/>
            <person name="Vasconcelos V."/>
            <person name="Leao P.N."/>
        </authorList>
    </citation>
    <scope>NUCLEOTIDE SEQUENCE [LARGE SCALE GENOMIC DNA]</scope>
    <source>
        <strain evidence="7 8">LEGE 03274</strain>
    </source>
</reference>
<name>A0ABR9V3S4_9CHRO</name>
<evidence type="ECO:0000256" key="6">
    <source>
        <dbReference type="RuleBase" id="RU363041"/>
    </source>
</evidence>
<accession>A0ABR9V3S4</accession>
<dbReference type="InterPro" id="IPR051598">
    <property type="entry name" value="TSUP/Inactive_protease-like"/>
</dbReference>
<feature type="transmembrane region" description="Helical" evidence="6">
    <location>
        <begin position="12"/>
        <end position="38"/>
    </location>
</feature>
<comment type="similarity">
    <text evidence="2 6">Belongs to the 4-toluene sulfonate uptake permease (TSUP) (TC 2.A.102) family.</text>
</comment>
<dbReference type="PANTHER" id="PTHR43701">
    <property type="entry name" value="MEMBRANE TRANSPORTER PROTEIN MJ0441-RELATED"/>
    <property type="match status" value="1"/>
</dbReference>
<dbReference type="InterPro" id="IPR002781">
    <property type="entry name" value="TM_pro_TauE-like"/>
</dbReference>
<dbReference type="Pfam" id="PF01925">
    <property type="entry name" value="TauE"/>
    <property type="match status" value="1"/>
</dbReference>
<comment type="subcellular location">
    <subcellularLocation>
        <location evidence="6">Cell membrane</location>
        <topology evidence="6">Multi-pass membrane protein</topology>
    </subcellularLocation>
    <subcellularLocation>
        <location evidence="1">Membrane</location>
        <topology evidence="1">Multi-pass membrane protein</topology>
    </subcellularLocation>
</comment>
<dbReference type="Proteomes" id="UP000654604">
    <property type="component" value="Unassembled WGS sequence"/>
</dbReference>
<protein>
    <recommendedName>
        <fullName evidence="6">Probable membrane transporter protein</fullName>
    </recommendedName>
</protein>
<evidence type="ECO:0000256" key="4">
    <source>
        <dbReference type="ARBA" id="ARBA00022989"/>
    </source>
</evidence>